<protein>
    <submittedName>
        <fullName evidence="2">Uncharacterized protein</fullName>
    </submittedName>
</protein>
<evidence type="ECO:0000256" key="1">
    <source>
        <dbReference type="SAM" id="MobiDB-lite"/>
    </source>
</evidence>
<accession>A0A182TSD1</accession>
<dbReference type="Proteomes" id="UP000075902">
    <property type="component" value="Unassembled WGS sequence"/>
</dbReference>
<reference evidence="3" key="1">
    <citation type="submission" date="2014-01" db="EMBL/GenBank/DDBJ databases">
        <title>The Genome Sequence of Anopheles melas CM1001059_A (V2).</title>
        <authorList>
            <consortium name="The Broad Institute Genomics Platform"/>
            <person name="Neafsey D.E."/>
            <person name="Besansky N."/>
            <person name="Howell P."/>
            <person name="Walton C."/>
            <person name="Young S.K."/>
            <person name="Zeng Q."/>
            <person name="Gargeya S."/>
            <person name="Fitzgerald M."/>
            <person name="Haas B."/>
            <person name="Abouelleil A."/>
            <person name="Allen A.W."/>
            <person name="Alvarado L."/>
            <person name="Arachchi H.M."/>
            <person name="Berlin A.M."/>
            <person name="Chapman S.B."/>
            <person name="Gainer-Dewar J."/>
            <person name="Goldberg J."/>
            <person name="Griggs A."/>
            <person name="Gujja S."/>
            <person name="Hansen M."/>
            <person name="Howarth C."/>
            <person name="Imamovic A."/>
            <person name="Ireland A."/>
            <person name="Larimer J."/>
            <person name="McCowan C."/>
            <person name="Murphy C."/>
            <person name="Pearson M."/>
            <person name="Poon T.W."/>
            <person name="Priest M."/>
            <person name="Roberts A."/>
            <person name="Saif S."/>
            <person name="Shea T."/>
            <person name="Sisk P."/>
            <person name="Sykes S."/>
            <person name="Wortman J."/>
            <person name="Nusbaum C."/>
            <person name="Birren B."/>
        </authorList>
    </citation>
    <scope>NUCLEOTIDE SEQUENCE [LARGE SCALE GENOMIC DNA]</scope>
    <source>
        <strain evidence="3">CM1001059</strain>
    </source>
</reference>
<keyword evidence="3" id="KW-1185">Reference proteome</keyword>
<dbReference type="STRING" id="34690.A0A182TSD1"/>
<sequence>MKVIKQYNDSTEDIDQSMDADSHLADTKTEIGNSLEMLQQNPIEPTVPSAWAAVSRTPIRKQIKSRHVSSVVARQDLYTERKVMYQTKPTYQRRKSKEPDDAFPGTTTKDDRLTNSYCDALRYGQNVGRVLAQLSPQRRHAVMIKIDEILLDTAKKRYHQHYGADP</sequence>
<dbReference type="VEuPathDB" id="VectorBase:AMEC007447"/>
<organism evidence="2 3">
    <name type="scientific">Anopheles melas</name>
    <dbReference type="NCBI Taxonomy" id="34690"/>
    <lineage>
        <taxon>Eukaryota</taxon>
        <taxon>Metazoa</taxon>
        <taxon>Ecdysozoa</taxon>
        <taxon>Arthropoda</taxon>
        <taxon>Hexapoda</taxon>
        <taxon>Insecta</taxon>
        <taxon>Pterygota</taxon>
        <taxon>Neoptera</taxon>
        <taxon>Endopterygota</taxon>
        <taxon>Diptera</taxon>
        <taxon>Nematocera</taxon>
        <taxon>Culicoidea</taxon>
        <taxon>Culicidae</taxon>
        <taxon>Anophelinae</taxon>
        <taxon>Anopheles</taxon>
    </lineage>
</organism>
<dbReference type="AlphaFoldDB" id="A0A182TSD1"/>
<evidence type="ECO:0000313" key="3">
    <source>
        <dbReference type="Proteomes" id="UP000075902"/>
    </source>
</evidence>
<evidence type="ECO:0000313" key="2">
    <source>
        <dbReference type="EnsemblMetazoa" id="AMEC007447-PA"/>
    </source>
</evidence>
<reference evidence="2" key="2">
    <citation type="submission" date="2020-05" db="UniProtKB">
        <authorList>
            <consortium name="EnsemblMetazoa"/>
        </authorList>
    </citation>
    <scope>IDENTIFICATION</scope>
    <source>
        <strain evidence="2">CM1001059</strain>
    </source>
</reference>
<proteinExistence type="predicted"/>
<feature type="region of interest" description="Disordered" evidence="1">
    <location>
        <begin position="90"/>
        <end position="111"/>
    </location>
</feature>
<dbReference type="EnsemblMetazoa" id="AMEC007447-RA">
    <property type="protein sequence ID" value="AMEC007447-PA"/>
    <property type="gene ID" value="AMEC007447"/>
</dbReference>
<name>A0A182TSD1_9DIPT</name>